<dbReference type="RefSeq" id="WP_150061992.1">
    <property type="nucleotide sequence ID" value="NZ_JACHII010000002.1"/>
</dbReference>
<proteinExistence type="predicted"/>
<keyword evidence="2" id="KW-0812">Transmembrane</keyword>
<evidence type="ECO:0000313" key="3">
    <source>
        <dbReference type="EMBL" id="KAA5606061.1"/>
    </source>
</evidence>
<comment type="caution">
    <text evidence="3">The sequence shown here is derived from an EMBL/GenBank/DDBJ whole genome shotgun (WGS) entry which is preliminary data.</text>
</comment>
<evidence type="ECO:0000313" key="4">
    <source>
        <dbReference type="Proteomes" id="UP000324065"/>
    </source>
</evidence>
<keyword evidence="4" id="KW-1185">Reference proteome</keyword>
<feature type="transmembrane region" description="Helical" evidence="2">
    <location>
        <begin position="68"/>
        <end position="88"/>
    </location>
</feature>
<feature type="compositionally biased region" description="Low complexity" evidence="1">
    <location>
        <begin position="365"/>
        <end position="382"/>
    </location>
</feature>
<dbReference type="OrthoDB" id="7365880at2"/>
<name>A0A5M6ICS3_9PROT</name>
<organism evidence="3 4">
    <name type="scientific">Roseospira marina</name>
    <dbReference type="NCBI Taxonomy" id="140057"/>
    <lineage>
        <taxon>Bacteria</taxon>
        <taxon>Pseudomonadati</taxon>
        <taxon>Pseudomonadota</taxon>
        <taxon>Alphaproteobacteria</taxon>
        <taxon>Rhodospirillales</taxon>
        <taxon>Rhodospirillaceae</taxon>
        <taxon>Roseospira</taxon>
    </lineage>
</organism>
<keyword evidence="2" id="KW-0472">Membrane</keyword>
<accession>A0A5M6ICS3</accession>
<dbReference type="EMBL" id="VWPJ01000006">
    <property type="protein sequence ID" value="KAA5606061.1"/>
    <property type="molecule type" value="Genomic_DNA"/>
</dbReference>
<dbReference type="AlphaFoldDB" id="A0A5M6ICS3"/>
<gene>
    <name evidence="3" type="ORF">F1188_08615</name>
</gene>
<keyword evidence="2" id="KW-1133">Transmembrane helix</keyword>
<feature type="region of interest" description="Disordered" evidence="1">
    <location>
        <begin position="215"/>
        <end position="237"/>
    </location>
</feature>
<reference evidence="3 4" key="1">
    <citation type="submission" date="2019-09" db="EMBL/GenBank/DDBJ databases">
        <title>Genome sequence of Roseospira marina, one of the more divergent members of the non-sulfur purple photosynthetic bacterial family, the Rhodospirillaceae.</title>
        <authorList>
            <person name="Meyer T."/>
            <person name="Kyndt J."/>
        </authorList>
    </citation>
    <scope>NUCLEOTIDE SEQUENCE [LARGE SCALE GENOMIC DNA]</scope>
    <source>
        <strain evidence="3 4">DSM 15113</strain>
    </source>
</reference>
<evidence type="ECO:0000256" key="2">
    <source>
        <dbReference type="SAM" id="Phobius"/>
    </source>
</evidence>
<protein>
    <recommendedName>
        <fullName evidence="5">Motility protein B-like N-terminal domain-containing protein</fullName>
    </recommendedName>
</protein>
<dbReference type="Proteomes" id="UP000324065">
    <property type="component" value="Unassembled WGS sequence"/>
</dbReference>
<evidence type="ECO:0008006" key="5">
    <source>
        <dbReference type="Google" id="ProtNLM"/>
    </source>
</evidence>
<feature type="region of interest" description="Disordered" evidence="1">
    <location>
        <begin position="312"/>
        <end position="382"/>
    </location>
</feature>
<evidence type="ECO:0000256" key="1">
    <source>
        <dbReference type="SAM" id="MobiDB-lite"/>
    </source>
</evidence>
<sequence>MRGIERGFPSRRPVGGVRFGADARATSPGTLPGTSLGLALRAPKGGATGRCDGDLTGWAAAPVARGSLALFLALYLLLLAFFIMLMALSSLEGQRARAVMESLTVTFSHPQETTDVVADMPMDDLDGNARAAEAFIALVTDLFDAALPTVRVRHLVAGRSIEVMMRGDSLFEPEAATLRPAQVLMLDELVAALSAPPDGLRFEMAAVVQTGAGMPEAEADPSLSAGGASGPDARDGFGVGSVDDRGAFVPLPVAPDALALQRAAALGRVMTARGAVPGSVLVGLSSGDPAWLRLTFRAVDVTRWDPDFRDIPADAIPVDEPDPDPNATPASVAPSFQGGAPGETGFRAAQPGAASARVSTNDTTSPPAADSESPAAPQRTQP</sequence>